<dbReference type="Pfam" id="PF06985">
    <property type="entry name" value="HET"/>
    <property type="match status" value="1"/>
</dbReference>
<dbReference type="InterPro" id="IPR010730">
    <property type="entry name" value="HET"/>
</dbReference>
<sequence length="664" mass="74652">MDTESEEVHLCRLCADMMKTIRDRPPTIRPSRIPHNPTYGSLLLSGETCTICRLIASLWDHAEGTLTRHGVPPTKETQREYDVDLEMTEVERAESGVCWAFVEAQLHAKDTGFTFVSHFTPMAAFDTADPVSTCGAWKAPASSFDDKLAAIGGWMQECRFQDGHENCRPVPYAPLRLLAIDPDEGPLRLVQRQVATDPTTYATLSYCWGSSLPLRTTKATVSQFGDEIPEELIPKTWADAIRIARALRIPHIWIDALCIVQDDEAEWQAEVERMSEIYQGSMLTIAAVQSSDSSGGCFPSHLSRLENSELFFRTHLDRNDSASSVVVRVYQNDIRTRSLRNTAISNRGWTLQENILSPRILHCMQPEAHWQCRASYCTETGLKFSMEGLSVVPSTHHLMLATPPEYVGHRTVWRRIVQDYSSREFTYPRDRVPAIAGITKYFSSILDDAPILGLWRGSFAADLAWLMGSSHGSQGLEAPGRATGVPSWTWLACQGRVWYYLGGETFTRDRKLISHTELLRWDVQWLGVPFASPVTSAQVTVRGPVKPIRIVPFESGNRCIPPYFQVFDENLQPSAGHRFPWRCAGRFDDRDRNTAATYMCLHLISEPRGVGADGTMSMREVFLILEPFNMDGGAITRYKRVGLARIWGDTPTFNANDQVSLVLI</sequence>
<dbReference type="AlphaFoldDB" id="A0AA39YJI0"/>
<evidence type="ECO:0000259" key="1">
    <source>
        <dbReference type="Pfam" id="PF06985"/>
    </source>
</evidence>
<protein>
    <submittedName>
        <fullName evidence="2">Heterokaryon incompatibility protein-domain-containing protein</fullName>
    </submittedName>
</protein>
<gene>
    <name evidence="2" type="ORF">B0T16DRAFT_407506</name>
</gene>
<organism evidence="2 3">
    <name type="scientific">Cercophora newfieldiana</name>
    <dbReference type="NCBI Taxonomy" id="92897"/>
    <lineage>
        <taxon>Eukaryota</taxon>
        <taxon>Fungi</taxon>
        <taxon>Dikarya</taxon>
        <taxon>Ascomycota</taxon>
        <taxon>Pezizomycotina</taxon>
        <taxon>Sordariomycetes</taxon>
        <taxon>Sordariomycetidae</taxon>
        <taxon>Sordariales</taxon>
        <taxon>Lasiosphaeriaceae</taxon>
        <taxon>Cercophora</taxon>
    </lineage>
</organism>
<feature type="domain" description="Heterokaryon incompatibility" evidence="1">
    <location>
        <begin position="201"/>
        <end position="353"/>
    </location>
</feature>
<name>A0AA39YJI0_9PEZI</name>
<reference evidence="2" key="1">
    <citation type="submission" date="2023-06" db="EMBL/GenBank/DDBJ databases">
        <title>Genome-scale phylogeny and comparative genomics of the fungal order Sordariales.</title>
        <authorList>
            <consortium name="Lawrence Berkeley National Laboratory"/>
            <person name="Hensen N."/>
            <person name="Bonometti L."/>
            <person name="Westerberg I."/>
            <person name="Brannstrom I.O."/>
            <person name="Guillou S."/>
            <person name="Cros-Aarteil S."/>
            <person name="Calhoun S."/>
            <person name="Haridas S."/>
            <person name="Kuo A."/>
            <person name="Mondo S."/>
            <person name="Pangilinan J."/>
            <person name="Riley R."/>
            <person name="Labutti K."/>
            <person name="Andreopoulos B."/>
            <person name="Lipzen A."/>
            <person name="Chen C."/>
            <person name="Yanf M."/>
            <person name="Daum C."/>
            <person name="Ng V."/>
            <person name="Clum A."/>
            <person name="Steindorff A."/>
            <person name="Ohm R."/>
            <person name="Martin F."/>
            <person name="Silar P."/>
            <person name="Natvig D."/>
            <person name="Lalanne C."/>
            <person name="Gautier V."/>
            <person name="Ament-Velasquez S.L."/>
            <person name="Kruys A."/>
            <person name="Hutchinson M.I."/>
            <person name="Powell A.J."/>
            <person name="Barry K."/>
            <person name="Miller A.N."/>
            <person name="Grigoriev I.V."/>
            <person name="Debuchy R."/>
            <person name="Gladieux P."/>
            <person name="Thoren M.H."/>
            <person name="Johannesson H."/>
        </authorList>
    </citation>
    <scope>NUCLEOTIDE SEQUENCE</scope>
    <source>
        <strain evidence="2">SMH2532-1</strain>
    </source>
</reference>
<dbReference type="PANTHER" id="PTHR33112">
    <property type="entry name" value="DOMAIN PROTEIN, PUTATIVE-RELATED"/>
    <property type="match status" value="1"/>
</dbReference>
<dbReference type="Proteomes" id="UP001174936">
    <property type="component" value="Unassembled WGS sequence"/>
</dbReference>
<evidence type="ECO:0000313" key="2">
    <source>
        <dbReference type="EMBL" id="KAK0653155.1"/>
    </source>
</evidence>
<keyword evidence="3" id="KW-1185">Reference proteome</keyword>
<proteinExistence type="predicted"/>
<evidence type="ECO:0000313" key="3">
    <source>
        <dbReference type="Proteomes" id="UP001174936"/>
    </source>
</evidence>
<dbReference type="PANTHER" id="PTHR33112:SF9">
    <property type="entry name" value="HETEROKARYON INCOMPATIBILITY DOMAIN-CONTAINING PROTEIN"/>
    <property type="match status" value="1"/>
</dbReference>
<comment type="caution">
    <text evidence="2">The sequence shown here is derived from an EMBL/GenBank/DDBJ whole genome shotgun (WGS) entry which is preliminary data.</text>
</comment>
<dbReference type="EMBL" id="JAULSV010000002">
    <property type="protein sequence ID" value="KAK0653155.1"/>
    <property type="molecule type" value="Genomic_DNA"/>
</dbReference>
<accession>A0AA39YJI0</accession>